<dbReference type="OrthoDB" id="1907165at2"/>
<gene>
    <name evidence="2" type="ORF">DVG78_22510</name>
</gene>
<dbReference type="Pfam" id="PF05954">
    <property type="entry name" value="Phage_GPD"/>
    <property type="match status" value="1"/>
</dbReference>
<dbReference type="SUPFAM" id="SSF69279">
    <property type="entry name" value="Phage tail proteins"/>
    <property type="match status" value="1"/>
</dbReference>
<dbReference type="SUPFAM" id="SSF69349">
    <property type="entry name" value="Phage fibre proteins"/>
    <property type="match status" value="1"/>
</dbReference>
<proteinExistence type="predicted"/>
<dbReference type="RefSeq" id="WP_114463284.1">
    <property type="nucleotide sequence ID" value="NZ_QPIW01000024.1"/>
</dbReference>
<feature type="domain" description="Gp5/Type VI secretion system Vgr protein OB-fold" evidence="1">
    <location>
        <begin position="383"/>
        <end position="458"/>
    </location>
</feature>
<protein>
    <recommendedName>
        <fullName evidence="1">Gp5/Type VI secretion system Vgr protein OB-fold domain-containing protein</fullName>
    </recommendedName>
</protein>
<dbReference type="InterPro" id="IPR037026">
    <property type="entry name" value="Vgr_OB-fold_dom_sf"/>
</dbReference>
<accession>A0A369I944</accession>
<sequence length="612" mass="67578">MPSTLQLIASVEVNINGLKITRISSLSINQPFDNHHSFEVSLSPDMLPEKSPTVKLKELGDKVVGEAVVITLAQGEKKADGTVSRQQTMVFNGIVTAVRLSKGSSTSNTVVITGVSPTALLSAGRTTRSFSKLTLEQIVNKVLQPYSNLKKEVKPECKETIRYVTQYEEDNFHFLQRLAEDYGEWMYYDGQQFIFGKAGRVKGDEIVLKHSANFFDMNYSMRATPLNLTGLHYDYYTNTTYEAPSSAESVSGLNSYEQIGLSKSEKVFSDELIEIGYQNHRSTSTLKKAIKLKKSEQVNKLAVLSGRTPEMEVKLGGVVKVTDTFINAKNKVETIDYGSFVVTRLSHYLDSRGVYQCNFEAVPHDTDFAPVDYRIIQPNAEPQPAVVMHVDDKDSMGRVKVQFPWQKASNEITPWVRVVNPMASKEKGMYFIPEVDEVVFVDFEFGNPDVPFVTGSMYHGDAKPGELFNKNNNIKGIITKGGNHILIDDTDGKETIRIFNKDSKNEIELSLDGGSHIRAKSNGTIFLEAAKGIQLKAPKIKMEASDEWDVKAGKTLIKNDTSMEVSAGTELKVEGLTVDVSAQTTGSFKASAQLELDGGGLATLKGGVVMIN</sequence>
<name>A0A369I944_9BACT</name>
<keyword evidence="3" id="KW-1185">Reference proteome</keyword>
<dbReference type="Gene3D" id="3.55.50.10">
    <property type="entry name" value="Baseplate protein-like domains"/>
    <property type="match status" value="1"/>
</dbReference>
<dbReference type="Proteomes" id="UP000253141">
    <property type="component" value="Unassembled WGS sequence"/>
</dbReference>
<evidence type="ECO:0000313" key="2">
    <source>
        <dbReference type="EMBL" id="RDB03684.1"/>
    </source>
</evidence>
<evidence type="ECO:0000259" key="1">
    <source>
        <dbReference type="Pfam" id="PF04717"/>
    </source>
</evidence>
<reference evidence="2 3" key="1">
    <citation type="submission" date="2018-07" db="EMBL/GenBank/DDBJ databases">
        <title>Genome analysis of Runella aurantiaca.</title>
        <authorList>
            <person name="Yang X."/>
        </authorList>
    </citation>
    <scope>NUCLEOTIDE SEQUENCE [LARGE SCALE GENOMIC DNA]</scope>
    <source>
        <strain evidence="2 3">YX9</strain>
    </source>
</reference>
<dbReference type="InterPro" id="IPR006531">
    <property type="entry name" value="Gp5/Vgr_OB"/>
</dbReference>
<dbReference type="EMBL" id="QPIW01000024">
    <property type="protein sequence ID" value="RDB03684.1"/>
    <property type="molecule type" value="Genomic_DNA"/>
</dbReference>
<dbReference type="AlphaFoldDB" id="A0A369I944"/>
<organism evidence="2 3">
    <name type="scientific">Runella aurantiaca</name>
    <dbReference type="NCBI Taxonomy" id="2282308"/>
    <lineage>
        <taxon>Bacteria</taxon>
        <taxon>Pseudomonadati</taxon>
        <taxon>Bacteroidota</taxon>
        <taxon>Cytophagia</taxon>
        <taxon>Cytophagales</taxon>
        <taxon>Spirosomataceae</taxon>
        <taxon>Runella</taxon>
    </lineage>
</organism>
<dbReference type="SUPFAM" id="SSF69255">
    <property type="entry name" value="gp5 N-terminal domain-like"/>
    <property type="match status" value="1"/>
</dbReference>
<evidence type="ECO:0000313" key="3">
    <source>
        <dbReference type="Proteomes" id="UP000253141"/>
    </source>
</evidence>
<dbReference type="Pfam" id="PF04717">
    <property type="entry name" value="Phage_base_V"/>
    <property type="match status" value="1"/>
</dbReference>
<dbReference type="Gene3D" id="2.40.50.230">
    <property type="entry name" value="Gp5 N-terminal domain"/>
    <property type="match status" value="1"/>
</dbReference>
<comment type="caution">
    <text evidence="2">The sequence shown here is derived from an EMBL/GenBank/DDBJ whole genome shotgun (WGS) entry which is preliminary data.</text>
</comment>
<dbReference type="Gene3D" id="2.30.110.50">
    <property type="match status" value="1"/>
</dbReference>